<dbReference type="STRING" id="946483.Cenrod_0412"/>
<dbReference type="Proteomes" id="UP000017184">
    <property type="component" value="Chromosome"/>
</dbReference>
<evidence type="ECO:0000259" key="2">
    <source>
        <dbReference type="Pfam" id="PF01863"/>
    </source>
</evidence>
<dbReference type="HOGENOM" id="CLU_065947_2_2_4"/>
<evidence type="ECO:0000313" key="4">
    <source>
        <dbReference type="Proteomes" id="UP000017184"/>
    </source>
</evidence>
<accession>U5N8E2</accession>
<dbReference type="PANTHER" id="PTHR30399">
    <property type="entry name" value="UNCHARACTERIZED PROTEIN YGJP"/>
    <property type="match status" value="1"/>
</dbReference>
<dbReference type="OrthoDB" id="9811177at2"/>
<keyword evidence="4" id="KW-1185">Reference proteome</keyword>
<dbReference type="GO" id="GO:0016787">
    <property type="term" value="F:hydrolase activity"/>
    <property type="evidence" value="ECO:0007669"/>
    <property type="project" value="UniProtKB-KW"/>
</dbReference>
<proteinExistence type="predicted"/>
<sequence>MKPKDWNKGEECPLEEHLHPQAQRTVQLGDVLVGYLHKTTRTTRLRLVITVLGLEVRAPRNATIAQIERMIHAHAQWVLDRLRIPKNPVQPPLSAEHAWQDGDVLPFLGAMYRIHVPAVEERSVLSLHPIAEEGKVVEIELGNVTPLRGMAMRSMANVHGLLQSWLMQQAMELGKERLDHYAPMLGVQWTQLRLGNARTRFGSARRDGRIRLNWRLIHFPMAFVDYVVVHELAHLRHMHHGPQFWALIESVLADYRQRRAIARQMPGITLGGPAVRRPPPCSQGGAKQSLGAR</sequence>
<dbReference type="KEGG" id="cbx:Cenrod_0412"/>
<dbReference type="InterPro" id="IPR002725">
    <property type="entry name" value="YgjP-like_metallopeptidase"/>
</dbReference>
<dbReference type="Pfam" id="PF01863">
    <property type="entry name" value="YgjP-like"/>
    <property type="match status" value="1"/>
</dbReference>
<dbReference type="PANTHER" id="PTHR30399:SF1">
    <property type="entry name" value="UTP PYROPHOSPHATASE"/>
    <property type="match status" value="1"/>
</dbReference>
<reference evidence="3 4" key="1">
    <citation type="journal article" date="2013" name="Genome Biol.">
        <title>Genomic analysis reveals key aspects of prokaryotic symbiosis in the phototrophic consortium "Chlorochromatium aggregatum".</title>
        <authorList>
            <person name="Liu Z."/>
            <person name="Muller J."/>
            <person name="Li T."/>
            <person name="Alvey R.M."/>
            <person name="Vogl K."/>
            <person name="Frigaard N.U."/>
            <person name="Rockwell N.C."/>
            <person name="Boyd E.S."/>
            <person name="Tomsho L.P."/>
            <person name="Schuster S.C."/>
            <person name="Henke P."/>
            <person name="Rohde M."/>
            <person name="Overmann J."/>
            <person name="Bryant D.A."/>
        </authorList>
    </citation>
    <scope>NUCLEOTIDE SEQUENCE [LARGE SCALE GENOMIC DNA]</scope>
    <source>
        <strain evidence="3">CR</strain>
    </source>
</reference>
<gene>
    <name evidence="3" type="ORF">Cenrod_0412</name>
</gene>
<evidence type="ECO:0000313" key="3">
    <source>
        <dbReference type="EMBL" id="AGX86533.1"/>
    </source>
</evidence>
<keyword evidence="3" id="KW-0378">Hydrolase</keyword>
<feature type="region of interest" description="Disordered" evidence="1">
    <location>
        <begin position="269"/>
        <end position="293"/>
    </location>
</feature>
<protein>
    <submittedName>
        <fullName evidence="3">Hydrolase-like protein</fullName>
    </submittedName>
</protein>
<name>U5N8E2_9BURK</name>
<dbReference type="PATRIC" id="fig|946483.4.peg.416"/>
<dbReference type="InterPro" id="IPR053136">
    <property type="entry name" value="UTP_pyrophosphatase-like"/>
</dbReference>
<dbReference type="eggNOG" id="COG1451">
    <property type="taxonomic scope" value="Bacteria"/>
</dbReference>
<evidence type="ECO:0000256" key="1">
    <source>
        <dbReference type="SAM" id="MobiDB-lite"/>
    </source>
</evidence>
<dbReference type="EMBL" id="CP004885">
    <property type="protein sequence ID" value="AGX86533.1"/>
    <property type="molecule type" value="Genomic_DNA"/>
</dbReference>
<organism evidence="3 4">
    <name type="scientific">Candidatus Symbiobacter mobilis CR</name>
    <dbReference type="NCBI Taxonomy" id="946483"/>
    <lineage>
        <taxon>Bacteria</taxon>
        <taxon>Pseudomonadati</taxon>
        <taxon>Pseudomonadota</taxon>
        <taxon>Betaproteobacteria</taxon>
        <taxon>Burkholderiales</taxon>
        <taxon>Comamonadaceae</taxon>
    </lineage>
</organism>
<dbReference type="RefSeq" id="WP_022771354.1">
    <property type="nucleotide sequence ID" value="NC_022576.1"/>
</dbReference>
<feature type="domain" description="YgjP-like metallopeptidase" evidence="2">
    <location>
        <begin position="44"/>
        <end position="260"/>
    </location>
</feature>
<dbReference type="Gene3D" id="3.30.2010.10">
    <property type="entry name" value="Metalloproteases ('zincins'), catalytic domain"/>
    <property type="match status" value="1"/>
</dbReference>
<dbReference type="CDD" id="cd07344">
    <property type="entry name" value="M48_yhfN_like"/>
    <property type="match status" value="1"/>
</dbReference>
<dbReference type="AlphaFoldDB" id="U5N8E2"/>